<sequence>MVLINIAYTAPINRPGQHPVLTTPQVWAGLVRKVRHAQEFVPVIESCAVASEETNAAGQLVVTRHVNFGQAAPVPGSGGEGGEVEEVCTLFPPHRVDFVQDDGTRVWNHVSQGPGKDGEDLYLTYVFEARDDAVEDGSPDAAALEERFKTTAKRAVESSIETIRRLVSEGKLQSIT</sequence>
<evidence type="ECO:0000313" key="2">
    <source>
        <dbReference type="Proteomes" id="UP001323405"/>
    </source>
</evidence>
<gene>
    <name evidence="1" type="ORF">QC762_507110</name>
</gene>
<reference evidence="1 2" key="1">
    <citation type="journal article" date="2023" name="bioRxiv">
        <title>High-quality genome assemblies of four members of thePodospora anserinaspecies complex.</title>
        <authorList>
            <person name="Ament-Velasquez S.L."/>
            <person name="Vogan A.A."/>
            <person name="Wallerman O."/>
            <person name="Hartmann F."/>
            <person name="Gautier V."/>
            <person name="Silar P."/>
            <person name="Giraud T."/>
            <person name="Johannesson H."/>
        </authorList>
    </citation>
    <scope>NUCLEOTIDE SEQUENCE [LARGE SCALE GENOMIC DNA]</scope>
    <source>
        <strain evidence="1 2">CBS 415.72m</strain>
    </source>
</reference>
<comment type="caution">
    <text evidence="1">The sequence shown here is derived from an EMBL/GenBank/DDBJ whole genome shotgun (WGS) entry which is preliminary data.</text>
</comment>
<dbReference type="EMBL" id="JAFFHA010000007">
    <property type="protein sequence ID" value="KAK4653417.1"/>
    <property type="molecule type" value="Genomic_DNA"/>
</dbReference>
<dbReference type="CDD" id="cd08863">
    <property type="entry name" value="SRPBCC_DUF1857"/>
    <property type="match status" value="1"/>
</dbReference>
<name>A0ABR0GCC5_9PEZI</name>
<dbReference type="Proteomes" id="UP001323405">
    <property type="component" value="Unassembled WGS sequence"/>
</dbReference>
<dbReference type="GeneID" id="87911042"/>
<protein>
    <recommendedName>
        <fullName evidence="3">DUF1857-domain-containing protein</fullName>
    </recommendedName>
</protein>
<evidence type="ECO:0008006" key="3">
    <source>
        <dbReference type="Google" id="ProtNLM"/>
    </source>
</evidence>
<dbReference type="Pfam" id="PF08982">
    <property type="entry name" value="AtaL"/>
    <property type="match status" value="1"/>
</dbReference>
<dbReference type="Gene3D" id="3.30.530.20">
    <property type="match status" value="1"/>
</dbReference>
<keyword evidence="2" id="KW-1185">Reference proteome</keyword>
<dbReference type="InterPro" id="IPR023393">
    <property type="entry name" value="START-like_dom_sf"/>
</dbReference>
<proteinExistence type="predicted"/>
<dbReference type="InterPro" id="IPR015075">
    <property type="entry name" value="AtaL"/>
</dbReference>
<organism evidence="1 2">
    <name type="scientific">Podospora pseudocomata</name>
    <dbReference type="NCBI Taxonomy" id="2093779"/>
    <lineage>
        <taxon>Eukaryota</taxon>
        <taxon>Fungi</taxon>
        <taxon>Dikarya</taxon>
        <taxon>Ascomycota</taxon>
        <taxon>Pezizomycotina</taxon>
        <taxon>Sordariomycetes</taxon>
        <taxon>Sordariomycetidae</taxon>
        <taxon>Sordariales</taxon>
        <taxon>Podosporaceae</taxon>
        <taxon>Podospora</taxon>
    </lineage>
</organism>
<evidence type="ECO:0000313" key="1">
    <source>
        <dbReference type="EMBL" id="KAK4653417.1"/>
    </source>
</evidence>
<dbReference type="SUPFAM" id="SSF55961">
    <property type="entry name" value="Bet v1-like"/>
    <property type="match status" value="1"/>
</dbReference>
<accession>A0ABR0GCC5</accession>
<dbReference type="RefSeq" id="XP_062742392.1">
    <property type="nucleotide sequence ID" value="XM_062891135.1"/>
</dbReference>